<feature type="chain" id="PRO_5036865291" description="Tetratricopeptide repeat protein" evidence="1">
    <location>
        <begin position="23"/>
        <end position="215"/>
    </location>
</feature>
<sequence>MKRFLIFGWLVLGTLTSATAQADRYATQMRKLLAEMDTVRGSKSTQELAYRFLRVATAEQSKWLPYYYASLCFVTAAYEEKDVTKIDALCDVAQQYVERADSLSAPKVESLCLKSMIPLARISVDVMKRGAANLIESKQLLQEAVALDNRNPRAFFLLGQQLANMPTAFGGGKQKALPYFQKASQLFADKVAQEATLDVHWGRESNANMLALCQK</sequence>
<evidence type="ECO:0008006" key="4">
    <source>
        <dbReference type="Google" id="ProtNLM"/>
    </source>
</evidence>
<keyword evidence="3" id="KW-1185">Reference proteome</keyword>
<dbReference type="AlphaFoldDB" id="A0A927GDR0"/>
<dbReference type="EMBL" id="JACXAA010000004">
    <property type="protein sequence ID" value="MBD2754057.1"/>
    <property type="molecule type" value="Genomic_DNA"/>
</dbReference>
<reference evidence="2" key="1">
    <citation type="submission" date="2020-09" db="EMBL/GenBank/DDBJ databases">
        <authorList>
            <person name="Kim M.K."/>
        </authorList>
    </citation>
    <scope>NUCLEOTIDE SEQUENCE</scope>
    <source>
        <strain evidence="2">BT704</strain>
    </source>
</reference>
<comment type="caution">
    <text evidence="2">The sequence shown here is derived from an EMBL/GenBank/DDBJ whole genome shotgun (WGS) entry which is preliminary data.</text>
</comment>
<organism evidence="2 3">
    <name type="scientific">Spirosoma validum</name>
    <dbReference type="NCBI Taxonomy" id="2771355"/>
    <lineage>
        <taxon>Bacteria</taxon>
        <taxon>Pseudomonadati</taxon>
        <taxon>Bacteroidota</taxon>
        <taxon>Cytophagia</taxon>
        <taxon>Cytophagales</taxon>
        <taxon>Cytophagaceae</taxon>
        <taxon>Spirosoma</taxon>
    </lineage>
</organism>
<protein>
    <recommendedName>
        <fullName evidence="4">Tetratricopeptide repeat protein</fullName>
    </recommendedName>
</protein>
<evidence type="ECO:0000313" key="3">
    <source>
        <dbReference type="Proteomes" id="UP000653797"/>
    </source>
</evidence>
<keyword evidence="1" id="KW-0732">Signal</keyword>
<evidence type="ECO:0000313" key="2">
    <source>
        <dbReference type="EMBL" id="MBD2754057.1"/>
    </source>
</evidence>
<feature type="signal peptide" evidence="1">
    <location>
        <begin position="1"/>
        <end position="22"/>
    </location>
</feature>
<gene>
    <name evidence="2" type="ORF">IC230_14205</name>
</gene>
<evidence type="ECO:0000256" key="1">
    <source>
        <dbReference type="SAM" id="SignalP"/>
    </source>
</evidence>
<dbReference type="RefSeq" id="WP_191039685.1">
    <property type="nucleotide sequence ID" value="NZ_JACXAA010000004.1"/>
</dbReference>
<name>A0A927GDR0_9BACT</name>
<dbReference type="Proteomes" id="UP000653797">
    <property type="component" value="Unassembled WGS sequence"/>
</dbReference>
<accession>A0A927GDR0</accession>
<proteinExistence type="predicted"/>